<reference evidence="2" key="1">
    <citation type="journal article" date="2019" name="Int. J. Syst. Evol. Microbiol.">
        <title>The Global Catalogue of Microorganisms (GCM) 10K type strain sequencing project: providing services to taxonomists for standard genome sequencing and annotation.</title>
        <authorList>
            <consortium name="The Broad Institute Genomics Platform"/>
            <consortium name="The Broad Institute Genome Sequencing Center for Infectious Disease"/>
            <person name="Wu L."/>
            <person name="Ma J."/>
        </authorList>
    </citation>
    <scope>NUCLEOTIDE SEQUENCE [LARGE SCALE GENOMIC DNA]</scope>
    <source>
        <strain evidence="2">JCM 4505</strain>
    </source>
</reference>
<comment type="caution">
    <text evidence="1">The sequence shown here is derived from an EMBL/GenBank/DDBJ whole genome shotgun (WGS) entry which is preliminary data.</text>
</comment>
<organism evidence="1 2">
    <name type="scientific">Streptomyces polychromogenes</name>
    <dbReference type="NCBI Taxonomy" id="67342"/>
    <lineage>
        <taxon>Bacteria</taxon>
        <taxon>Bacillati</taxon>
        <taxon>Actinomycetota</taxon>
        <taxon>Actinomycetes</taxon>
        <taxon>Kitasatosporales</taxon>
        <taxon>Streptomycetaceae</taxon>
        <taxon>Streptomyces</taxon>
    </lineage>
</organism>
<dbReference type="EMBL" id="BAAABV010000018">
    <property type="protein sequence ID" value="GAA0298046.1"/>
    <property type="molecule type" value="Genomic_DNA"/>
</dbReference>
<dbReference type="RefSeq" id="WP_344161342.1">
    <property type="nucleotide sequence ID" value="NZ_BAAABV010000018.1"/>
</dbReference>
<dbReference type="Proteomes" id="UP001501867">
    <property type="component" value="Unassembled WGS sequence"/>
</dbReference>
<gene>
    <name evidence="1" type="ORF">GCM10010302_40890</name>
</gene>
<evidence type="ECO:0000313" key="1">
    <source>
        <dbReference type="EMBL" id="GAA0298046.1"/>
    </source>
</evidence>
<accession>A0ABP3F7C4</accession>
<name>A0ABP3F7C4_9ACTN</name>
<evidence type="ECO:0000313" key="2">
    <source>
        <dbReference type="Proteomes" id="UP001501867"/>
    </source>
</evidence>
<keyword evidence="2" id="KW-1185">Reference proteome</keyword>
<proteinExistence type="predicted"/>
<protein>
    <submittedName>
        <fullName evidence="1">Uncharacterized protein</fullName>
    </submittedName>
</protein>
<sequence>MTDLLSIAADALTLVGAAVSLALELRRARREAAKRRGTTPDQD</sequence>